<evidence type="ECO:0000313" key="2">
    <source>
        <dbReference type="Proteomes" id="UP000033861"/>
    </source>
</evidence>
<proteinExistence type="predicted"/>
<organism evidence="1 2">
    <name type="scientific">Candidatus Collierbacteria bacterium GW2011_GWF2_44_15</name>
    <dbReference type="NCBI Taxonomy" id="1618404"/>
    <lineage>
        <taxon>Bacteria</taxon>
        <taxon>Candidatus Collieribacteriota</taxon>
    </lineage>
</organism>
<dbReference type="EMBL" id="LCHZ01000010">
    <property type="protein sequence ID" value="KKT46657.1"/>
    <property type="molecule type" value="Genomic_DNA"/>
</dbReference>
<dbReference type="STRING" id="1618404.UW35_C0010G0014"/>
<evidence type="ECO:0008006" key="3">
    <source>
        <dbReference type="Google" id="ProtNLM"/>
    </source>
</evidence>
<protein>
    <recommendedName>
        <fullName evidence="3">Type 4 fimbrial biogenesis protein PilX N-terminal domain-containing protein</fullName>
    </recommendedName>
</protein>
<name>A0A0G1JRX7_9BACT</name>
<accession>A0A0G1JRX7</accession>
<evidence type="ECO:0000313" key="1">
    <source>
        <dbReference type="EMBL" id="KKT46657.1"/>
    </source>
</evidence>
<reference evidence="1 2" key="1">
    <citation type="journal article" date="2015" name="Nature">
        <title>rRNA introns, odd ribosomes, and small enigmatic genomes across a large radiation of phyla.</title>
        <authorList>
            <person name="Brown C.T."/>
            <person name="Hug L.A."/>
            <person name="Thomas B.C."/>
            <person name="Sharon I."/>
            <person name="Castelle C.J."/>
            <person name="Singh A."/>
            <person name="Wilkins M.J."/>
            <person name="Williams K.H."/>
            <person name="Banfield J.F."/>
        </authorList>
    </citation>
    <scope>NUCLEOTIDE SEQUENCE [LARGE SCALE GENOMIC DNA]</scope>
</reference>
<sequence>MVIRNSSGQASLVLVLLVGLVAMIVTLSSGTLSVSNVQIEETIHTADSAWYAAWAGVDELMYRLRSGQRFGDTYSVTLTLDNGATVSAQIIGDNTQRTVQSEGFIDGVTKRLEVKVASSSSKASFIFAAQSGEGGFELEGGTLVVGANNTSGNVYSNGSVLGVRASSGIAGSRILGSVWAVGTIGGLASPDTGGVYIQKDARAGSLTACLVNGNVRSPAPPTNCPYAGNYLSTNPPSPVEMASVDANYWKNKALAGGVWSGDCTVLETDGTDCTLGTGILGNRQILGNLSVPSGINLTIDGPIWVKGDIDIAQNNTLSTAESAEKDSIVVVASDPDNPLVKGRIVTSSNVQYSLNSQGAGLIFISENRGDICEINPAIELTSNTATVVFVAVDGCINIGSNSVISGVLGKKVHLKSNSIVSYDPSLAQAILGTDTGGWSVVSITEY</sequence>
<dbReference type="Proteomes" id="UP000033861">
    <property type="component" value="Unassembled WGS sequence"/>
</dbReference>
<comment type="caution">
    <text evidence="1">The sequence shown here is derived from an EMBL/GenBank/DDBJ whole genome shotgun (WGS) entry which is preliminary data.</text>
</comment>
<gene>
    <name evidence="1" type="ORF">UW35_C0010G0014</name>
</gene>
<dbReference type="AlphaFoldDB" id="A0A0G1JRX7"/>